<protein>
    <recommendedName>
        <fullName evidence="5">Cu/Ag efflux protein CusF</fullName>
    </recommendedName>
</protein>
<dbReference type="Proteomes" id="UP000626210">
    <property type="component" value="Unassembled WGS sequence"/>
</dbReference>
<evidence type="ECO:0000256" key="2">
    <source>
        <dbReference type="SAM" id="SignalP"/>
    </source>
</evidence>
<comment type="caution">
    <text evidence="3">The sequence shown here is derived from an EMBL/GenBank/DDBJ whole genome shotgun (WGS) entry which is preliminary data.</text>
</comment>
<organism evidence="3 4">
    <name type="scientific">Pseudorhodoferax aquiterrae</name>
    <dbReference type="NCBI Taxonomy" id="747304"/>
    <lineage>
        <taxon>Bacteria</taxon>
        <taxon>Pseudomonadati</taxon>
        <taxon>Pseudomonadota</taxon>
        <taxon>Betaproteobacteria</taxon>
        <taxon>Burkholderiales</taxon>
        <taxon>Comamonadaceae</taxon>
    </lineage>
</organism>
<proteinExistence type="predicted"/>
<reference evidence="4" key="1">
    <citation type="journal article" date="2019" name="Int. J. Syst. Evol. Microbiol.">
        <title>The Global Catalogue of Microorganisms (GCM) 10K type strain sequencing project: providing services to taxonomists for standard genome sequencing and annotation.</title>
        <authorList>
            <consortium name="The Broad Institute Genomics Platform"/>
            <consortium name="The Broad Institute Genome Sequencing Center for Infectious Disease"/>
            <person name="Wu L."/>
            <person name="Ma J."/>
        </authorList>
    </citation>
    <scope>NUCLEOTIDE SEQUENCE [LARGE SCALE GENOMIC DNA]</scope>
    <source>
        <strain evidence="4">KCTC 23314</strain>
    </source>
</reference>
<dbReference type="InterPro" id="IPR021647">
    <property type="entry name" value="CusF_Ec"/>
</dbReference>
<evidence type="ECO:0000313" key="3">
    <source>
        <dbReference type="EMBL" id="GHC87924.1"/>
    </source>
</evidence>
<feature type="signal peptide" evidence="2">
    <location>
        <begin position="1"/>
        <end position="21"/>
    </location>
</feature>
<sequence>MKLTSLLVAAALAATAVATPAQTPPAPSTADQQTTGAAPPVDAEVRKVDLEQGKLTLRHGPIPNLDMPPMSMVFRVADPKMLDVVKPGDKVKFTADKVNGVFTVTSLRHAD</sequence>
<evidence type="ECO:0008006" key="5">
    <source>
        <dbReference type="Google" id="ProtNLM"/>
    </source>
</evidence>
<dbReference type="InterPro" id="IPR042230">
    <property type="entry name" value="CusF_sf"/>
</dbReference>
<keyword evidence="4" id="KW-1185">Reference proteome</keyword>
<evidence type="ECO:0000256" key="1">
    <source>
        <dbReference type="SAM" id="MobiDB-lite"/>
    </source>
</evidence>
<dbReference type="Gene3D" id="2.40.50.320">
    <property type="entry name" value="Copper binding periplasmic protein CusF"/>
    <property type="match status" value="1"/>
</dbReference>
<dbReference type="RefSeq" id="WP_189688189.1">
    <property type="nucleotide sequence ID" value="NZ_BMYK01000010.1"/>
</dbReference>
<feature type="region of interest" description="Disordered" evidence="1">
    <location>
        <begin position="18"/>
        <end position="44"/>
    </location>
</feature>
<feature type="chain" id="PRO_5046814275" description="Cu/Ag efflux protein CusF" evidence="2">
    <location>
        <begin position="22"/>
        <end position="111"/>
    </location>
</feature>
<accession>A0ABQ3G3R3</accession>
<dbReference type="Pfam" id="PF11604">
    <property type="entry name" value="CusF_Ec"/>
    <property type="match status" value="1"/>
</dbReference>
<name>A0ABQ3G3R3_9BURK</name>
<gene>
    <name evidence="3" type="ORF">GCM10007320_34650</name>
</gene>
<keyword evidence="2" id="KW-0732">Signal</keyword>
<dbReference type="EMBL" id="BMYK01000010">
    <property type="protein sequence ID" value="GHC87924.1"/>
    <property type="molecule type" value="Genomic_DNA"/>
</dbReference>
<evidence type="ECO:0000313" key="4">
    <source>
        <dbReference type="Proteomes" id="UP000626210"/>
    </source>
</evidence>